<dbReference type="EMBL" id="KI913972">
    <property type="protein sequence ID" value="ETV97700.1"/>
    <property type="molecule type" value="Genomic_DNA"/>
</dbReference>
<accession>A0A024TU52</accession>
<name>A0A024TU52_9STRA</name>
<gene>
    <name evidence="1" type="ORF">H310_09585</name>
</gene>
<sequence length="195" mass="22657">MNFRTSRKHHTTAEEARSLMEGYLRFRKKCKEWQDGHDVLLRKLSSFHGQLDSMRGKLSVNDSAVLNRPMDPFSVEELFASIQEMPAKLEAILLDMYAIYQETKRSQADRMDGNAPLCSRRDYIGFIGVEIDMYEAEFQHIETAVNSLHFDTPSNVWNTYITSLSTQPFLDMDVLSEITEKHNFSYQHRLNQLPG</sequence>
<dbReference type="OrthoDB" id="61381at2759"/>
<dbReference type="VEuPathDB" id="FungiDB:H310_09585"/>
<dbReference type="GeneID" id="20086635"/>
<dbReference type="AlphaFoldDB" id="A0A024TU52"/>
<dbReference type="RefSeq" id="XP_008873909.1">
    <property type="nucleotide sequence ID" value="XM_008875687.1"/>
</dbReference>
<reference evidence="1" key="1">
    <citation type="submission" date="2013-12" db="EMBL/GenBank/DDBJ databases">
        <title>The Genome Sequence of Aphanomyces invadans NJM9701.</title>
        <authorList>
            <consortium name="The Broad Institute Genomics Platform"/>
            <person name="Russ C."/>
            <person name="Tyler B."/>
            <person name="van West P."/>
            <person name="Dieguez-Uribeondo J."/>
            <person name="Young S.K."/>
            <person name="Zeng Q."/>
            <person name="Gargeya S."/>
            <person name="Fitzgerald M."/>
            <person name="Abouelleil A."/>
            <person name="Alvarado L."/>
            <person name="Chapman S.B."/>
            <person name="Gainer-Dewar J."/>
            <person name="Goldberg J."/>
            <person name="Griggs A."/>
            <person name="Gujja S."/>
            <person name="Hansen M."/>
            <person name="Howarth C."/>
            <person name="Imamovic A."/>
            <person name="Ireland A."/>
            <person name="Larimer J."/>
            <person name="McCowan C."/>
            <person name="Murphy C."/>
            <person name="Pearson M."/>
            <person name="Poon T.W."/>
            <person name="Priest M."/>
            <person name="Roberts A."/>
            <person name="Saif S."/>
            <person name="Shea T."/>
            <person name="Sykes S."/>
            <person name="Wortman J."/>
            <person name="Nusbaum C."/>
            <person name="Birren B."/>
        </authorList>
    </citation>
    <scope>NUCLEOTIDE SEQUENCE [LARGE SCALE GENOMIC DNA]</scope>
    <source>
        <strain evidence="1">NJM9701</strain>
    </source>
</reference>
<evidence type="ECO:0000313" key="1">
    <source>
        <dbReference type="EMBL" id="ETV97700.1"/>
    </source>
</evidence>
<proteinExistence type="predicted"/>
<organism evidence="1">
    <name type="scientific">Aphanomyces invadans</name>
    <dbReference type="NCBI Taxonomy" id="157072"/>
    <lineage>
        <taxon>Eukaryota</taxon>
        <taxon>Sar</taxon>
        <taxon>Stramenopiles</taxon>
        <taxon>Oomycota</taxon>
        <taxon>Saprolegniomycetes</taxon>
        <taxon>Saprolegniales</taxon>
        <taxon>Verrucalvaceae</taxon>
        <taxon>Aphanomyces</taxon>
    </lineage>
</organism>
<protein>
    <submittedName>
        <fullName evidence="1">Uncharacterized protein</fullName>
    </submittedName>
</protein>